<evidence type="ECO:0000256" key="1">
    <source>
        <dbReference type="ARBA" id="ARBA00005750"/>
    </source>
</evidence>
<dbReference type="GO" id="GO:0030145">
    <property type="term" value="F:manganese ion binding"/>
    <property type="evidence" value="ECO:0007669"/>
    <property type="project" value="InterPro"/>
</dbReference>
<dbReference type="EMBL" id="SUME01000005">
    <property type="protein sequence ID" value="TJZ59875.1"/>
    <property type="molecule type" value="Genomic_DNA"/>
</dbReference>
<dbReference type="Proteomes" id="UP000306808">
    <property type="component" value="Unassembled WGS sequence"/>
</dbReference>
<dbReference type="InterPro" id="IPR016667">
    <property type="entry name" value="Caps_polysacc_synth_CpsB/CapC"/>
</dbReference>
<dbReference type="Pfam" id="PF19567">
    <property type="entry name" value="CpsB_CapC"/>
    <property type="match status" value="1"/>
</dbReference>
<dbReference type="PANTHER" id="PTHR39181">
    <property type="entry name" value="TYROSINE-PROTEIN PHOSPHATASE YWQE"/>
    <property type="match status" value="1"/>
</dbReference>
<name>A0A4U0NYI3_9SPHI</name>
<evidence type="ECO:0000256" key="4">
    <source>
        <dbReference type="ARBA" id="ARBA00051722"/>
    </source>
</evidence>
<evidence type="ECO:0000256" key="2">
    <source>
        <dbReference type="ARBA" id="ARBA00013064"/>
    </source>
</evidence>
<keyword evidence="6" id="KW-1185">Reference proteome</keyword>
<comment type="caution">
    <text evidence="5">The sequence shown here is derived from an EMBL/GenBank/DDBJ whole genome shotgun (WGS) entry which is preliminary data.</text>
</comment>
<keyword evidence="3" id="KW-0378">Hydrolase</keyword>
<reference evidence="5 6" key="1">
    <citation type="submission" date="2019-04" db="EMBL/GenBank/DDBJ databases">
        <title>Sphingobacterium olei sp. nov., isolated from oil-contaminated soil.</title>
        <authorList>
            <person name="Liu B."/>
        </authorList>
    </citation>
    <scope>NUCLEOTIDE SEQUENCE [LARGE SCALE GENOMIC DNA]</scope>
    <source>
        <strain evidence="5 6">HAL-9</strain>
    </source>
</reference>
<organism evidence="5 6">
    <name type="scientific">Sphingobacterium olei</name>
    <dbReference type="NCBI Taxonomy" id="2571155"/>
    <lineage>
        <taxon>Bacteria</taxon>
        <taxon>Pseudomonadati</taxon>
        <taxon>Bacteroidota</taxon>
        <taxon>Sphingobacteriia</taxon>
        <taxon>Sphingobacteriales</taxon>
        <taxon>Sphingobacteriaceae</taxon>
        <taxon>Sphingobacterium</taxon>
    </lineage>
</organism>
<proteinExistence type="inferred from homology"/>
<dbReference type="RefSeq" id="WP_136901816.1">
    <property type="nucleotide sequence ID" value="NZ_SUME01000005.1"/>
</dbReference>
<protein>
    <recommendedName>
        <fullName evidence="2">protein-tyrosine-phosphatase</fullName>
        <ecNumber evidence="2">3.1.3.48</ecNumber>
    </recommendedName>
</protein>
<sequence>MFSIFNRKRQHTDLSWIQVDMHSHILPSIDDGCRELSESLILLDRLHAVGLTQFYFTPHIFRELYPNTPATIASAFEQVQTASTSTVKVGYAAEYMVDTAFEQLLLDPEVELLTLPGKYILIEMSYMQESKQIEKTVFDLQVLGYRPILAHPERYIFYHQQPERIKHLRDIGCLLQVNLLSVYGYYGLNEKRMARYLMDKGWIDLIGTDVHHERHVKAIEYGIKKEDISDYFKKCKIQNQSLFTGISSAKII</sequence>
<dbReference type="OrthoDB" id="9788539at2"/>
<evidence type="ECO:0000313" key="5">
    <source>
        <dbReference type="EMBL" id="TJZ59875.1"/>
    </source>
</evidence>
<dbReference type="InterPro" id="IPR016195">
    <property type="entry name" value="Pol/histidinol_Pase-like"/>
</dbReference>
<comment type="catalytic activity">
    <reaction evidence="4">
        <text>O-phospho-L-tyrosyl-[protein] + H2O = L-tyrosyl-[protein] + phosphate</text>
        <dbReference type="Rhea" id="RHEA:10684"/>
        <dbReference type="Rhea" id="RHEA-COMP:10136"/>
        <dbReference type="Rhea" id="RHEA-COMP:20101"/>
        <dbReference type="ChEBI" id="CHEBI:15377"/>
        <dbReference type="ChEBI" id="CHEBI:43474"/>
        <dbReference type="ChEBI" id="CHEBI:46858"/>
        <dbReference type="ChEBI" id="CHEBI:61978"/>
        <dbReference type="EC" id="3.1.3.48"/>
    </reaction>
</comment>
<dbReference type="GO" id="GO:0004725">
    <property type="term" value="F:protein tyrosine phosphatase activity"/>
    <property type="evidence" value="ECO:0007669"/>
    <property type="project" value="UniProtKB-EC"/>
</dbReference>
<accession>A0A4U0NYI3</accession>
<dbReference type="AlphaFoldDB" id="A0A4U0NYI3"/>
<evidence type="ECO:0000313" key="6">
    <source>
        <dbReference type="Proteomes" id="UP000306808"/>
    </source>
</evidence>
<dbReference type="Gene3D" id="3.20.20.140">
    <property type="entry name" value="Metal-dependent hydrolases"/>
    <property type="match status" value="1"/>
</dbReference>
<dbReference type="EC" id="3.1.3.48" evidence="2"/>
<comment type="similarity">
    <text evidence="1">Belongs to the metallo-dependent hydrolases superfamily. CpsB/CapC family.</text>
</comment>
<dbReference type="PANTHER" id="PTHR39181:SF1">
    <property type="entry name" value="TYROSINE-PROTEIN PHOSPHATASE YWQE"/>
    <property type="match status" value="1"/>
</dbReference>
<evidence type="ECO:0000256" key="3">
    <source>
        <dbReference type="ARBA" id="ARBA00022801"/>
    </source>
</evidence>
<dbReference type="SUPFAM" id="SSF89550">
    <property type="entry name" value="PHP domain-like"/>
    <property type="match status" value="1"/>
</dbReference>
<gene>
    <name evidence="5" type="ORF">FAZ15_13345</name>
</gene>